<comment type="caution">
    <text evidence="2">The sequence shown here is derived from an EMBL/GenBank/DDBJ whole genome shotgun (WGS) entry which is preliminary data.</text>
</comment>
<keyword evidence="1" id="KW-1133">Transmembrane helix</keyword>
<dbReference type="EMBL" id="BAABJJ010000038">
    <property type="protein sequence ID" value="GAA4951807.1"/>
    <property type="molecule type" value="Genomic_DNA"/>
</dbReference>
<dbReference type="Proteomes" id="UP001501302">
    <property type="component" value="Unassembled WGS sequence"/>
</dbReference>
<feature type="transmembrane region" description="Helical" evidence="1">
    <location>
        <begin position="7"/>
        <end position="26"/>
    </location>
</feature>
<keyword evidence="1" id="KW-0472">Membrane</keyword>
<proteinExistence type="predicted"/>
<protein>
    <submittedName>
        <fullName evidence="2">Uncharacterized protein</fullName>
    </submittedName>
</protein>
<dbReference type="RefSeq" id="WP_345192770.1">
    <property type="nucleotide sequence ID" value="NZ_BAABJJ010000038.1"/>
</dbReference>
<accession>A0ABP9H090</accession>
<evidence type="ECO:0000313" key="2">
    <source>
        <dbReference type="EMBL" id="GAA4951807.1"/>
    </source>
</evidence>
<evidence type="ECO:0000313" key="3">
    <source>
        <dbReference type="Proteomes" id="UP001501302"/>
    </source>
</evidence>
<keyword evidence="3" id="KW-1185">Reference proteome</keyword>
<organism evidence="2 3">
    <name type="scientific">Algibacter agarivorans</name>
    <dbReference type="NCBI Taxonomy" id="1109741"/>
    <lineage>
        <taxon>Bacteria</taxon>
        <taxon>Pseudomonadati</taxon>
        <taxon>Bacteroidota</taxon>
        <taxon>Flavobacteriia</taxon>
        <taxon>Flavobacteriales</taxon>
        <taxon>Flavobacteriaceae</taxon>
        <taxon>Algibacter</taxon>
    </lineage>
</organism>
<evidence type="ECO:0000256" key="1">
    <source>
        <dbReference type="SAM" id="Phobius"/>
    </source>
</evidence>
<keyword evidence="1" id="KW-0812">Transmembrane</keyword>
<gene>
    <name evidence="2" type="ORF">GCM10023314_26560</name>
</gene>
<feature type="transmembrane region" description="Helical" evidence="1">
    <location>
        <begin position="32"/>
        <end position="49"/>
    </location>
</feature>
<name>A0ABP9H090_9FLAO</name>
<sequence length="64" mass="7587">MKYSKIFLYAYIVFAVYFAYTAITRYVNTGVIDYPSILLSATAIFVFFFRKNFIKKFDNKNNSK</sequence>
<reference evidence="3" key="1">
    <citation type="journal article" date="2019" name="Int. J. Syst. Evol. Microbiol.">
        <title>The Global Catalogue of Microorganisms (GCM) 10K type strain sequencing project: providing services to taxonomists for standard genome sequencing and annotation.</title>
        <authorList>
            <consortium name="The Broad Institute Genomics Platform"/>
            <consortium name="The Broad Institute Genome Sequencing Center for Infectious Disease"/>
            <person name="Wu L."/>
            <person name="Ma J."/>
        </authorList>
    </citation>
    <scope>NUCLEOTIDE SEQUENCE [LARGE SCALE GENOMIC DNA]</scope>
    <source>
        <strain evidence="3">JCM 18285</strain>
    </source>
</reference>